<dbReference type="GO" id="GO:0005802">
    <property type="term" value="C:trans-Golgi network"/>
    <property type="evidence" value="ECO:0007669"/>
    <property type="project" value="TreeGrafter"/>
</dbReference>
<evidence type="ECO:0000259" key="2">
    <source>
        <dbReference type="Pfam" id="PF08626"/>
    </source>
</evidence>
<dbReference type="Pfam" id="PF26254">
    <property type="entry name" value="Ig_TRAPPC9-Trs120_1st"/>
    <property type="match status" value="1"/>
</dbReference>
<proteinExistence type="predicted"/>
<sequence length="895" mass="98488">MRTVEPGVTVFTCAENRVALIPAGNVPKDVMVDYCELLESYRHVELLSARSFYHERQKSPLKHLQWGQGAMHFSFVQGDKALQATPMTALHGCRSIVGVIGICHCPHAPDISEAYADFEKMAQQFPSAVALRCFAFEPLEDEVNKDNLQKEFLIMFPPGDRSQVEQHLEVLMHDFAACVLMGLQQQMLNKSISEMKLQTYVDLPDFSGYMSVEDARQKLGSEEEVKHRRRHTRLEKLLADLSMLAGSPGDAAEHYNTCIELSKMCGDSVWGAAALEGMAEAKVLQALLDGDGLPRSRSKAALYKESSREAEIPDSPESPMSRAMRETSTCGFGGVSLWKVLKATRNLEQQVRGYYMQAYQTYQKRGIVPLQIEVELKRARFVAGLYGHRARGEASDLLTQVMEQWPQLALEEDRVNVAVEAAQVLGMVGAVRKRAWLIWQALEMVRTLQRDDSTLLKMALKSLEPPGDPENQDMRSSRPGQWSLSKCALPHRHWASLHKATLEALLSAASKAGEFVYVWEAAAALLRGHHTVIAQEHQHMLLEALVHAAEHMDAAAKRRPGPGPPPLFQVRNFVPLAVELVAAKVMTSWQSSDKGVEGNGPFIFNPFGKREQAQKEEVPQWIVGEECSLEVYIANPCAIQLKVDRLSLSAEAMEVPEGNGASVKVAQPVPVAVVLPGRTKPTRVTLALIPLVTGTFHIVGCNVTVFGVTWQQRFVSTLRNVPLGPGLQTVENQVDGEQHIVAAVEVLPAMPLLKASISRVGKSGSQIQVHDVPPCGNQHSDGRVKTVVYEGQHFTFVLQLRNHSKLPVLSARIAVQDSYNAAAGDGKGAMKPGVRLRVDEGVMQSSLPLTPDQVVKVPVLVEVGQPLSVSQERASMVETQVNQVPANALGNIQSK</sequence>
<gene>
    <name evidence="4" type="ORF">OSTQU699_LOCUS3614</name>
</gene>
<dbReference type="InterPro" id="IPR058563">
    <property type="entry name" value="Trs120_TRAPPC9_N"/>
</dbReference>
<feature type="domain" description="Trs120/TRAPPC9 N-terminal" evidence="2">
    <location>
        <begin position="218"/>
        <end position="287"/>
    </location>
</feature>
<dbReference type="InterPro" id="IPR013935">
    <property type="entry name" value="Trs120_TRAPPC9"/>
</dbReference>
<dbReference type="PANTHER" id="PTHR21512">
    <property type="entry name" value="TRAFFICKING PROTEIN PARTICLE COMPLEX SUBUNIT 9"/>
    <property type="match status" value="1"/>
</dbReference>
<reference evidence="4" key="1">
    <citation type="submission" date="2020-12" db="EMBL/GenBank/DDBJ databases">
        <authorList>
            <person name="Iha C."/>
        </authorList>
    </citation>
    <scope>NUCLEOTIDE SEQUENCE</scope>
</reference>
<dbReference type="EMBL" id="CAJHUC010000794">
    <property type="protein sequence ID" value="CAD7698253.1"/>
    <property type="molecule type" value="Genomic_DNA"/>
</dbReference>
<evidence type="ECO:0000259" key="3">
    <source>
        <dbReference type="Pfam" id="PF26254"/>
    </source>
</evidence>
<feature type="domain" description="Trs120/TRAPPC9 N-terminal" evidence="2">
    <location>
        <begin position="13"/>
        <end position="195"/>
    </location>
</feature>
<dbReference type="OrthoDB" id="27962at2759"/>
<evidence type="ECO:0000313" key="4">
    <source>
        <dbReference type="EMBL" id="CAD7698253.1"/>
    </source>
</evidence>
<dbReference type="AlphaFoldDB" id="A0A8S1ITB5"/>
<protein>
    <submittedName>
        <fullName evidence="4">Uncharacterized protein</fullName>
    </submittedName>
</protein>
<accession>A0A8S1ITB5</accession>
<feature type="region of interest" description="Disordered" evidence="1">
    <location>
        <begin position="462"/>
        <end position="482"/>
    </location>
</feature>
<name>A0A8S1ITB5_9CHLO</name>
<dbReference type="Pfam" id="PF08626">
    <property type="entry name" value="TRAPPC9-Trs120"/>
    <property type="match status" value="2"/>
</dbReference>
<dbReference type="PANTHER" id="PTHR21512:SF5">
    <property type="entry name" value="TRAFFICKING PROTEIN PARTICLE COMPLEX SUBUNIT 9"/>
    <property type="match status" value="1"/>
</dbReference>
<feature type="domain" description="Trs120/TRAPPC9 first Ig-like" evidence="3">
    <location>
        <begin position="590"/>
        <end position="714"/>
    </location>
</feature>
<evidence type="ECO:0000256" key="1">
    <source>
        <dbReference type="SAM" id="MobiDB-lite"/>
    </source>
</evidence>
<evidence type="ECO:0000313" key="5">
    <source>
        <dbReference type="Proteomes" id="UP000708148"/>
    </source>
</evidence>
<feature type="region of interest" description="Disordered" evidence="1">
    <location>
        <begin position="299"/>
        <end position="324"/>
    </location>
</feature>
<dbReference type="Proteomes" id="UP000708148">
    <property type="component" value="Unassembled WGS sequence"/>
</dbReference>
<dbReference type="InterPro" id="IPR058565">
    <property type="entry name" value="Ig_TRAPPC9_Trs120_1st"/>
</dbReference>
<keyword evidence="5" id="KW-1185">Reference proteome</keyword>
<organism evidence="4 5">
    <name type="scientific">Ostreobium quekettii</name>
    <dbReference type="NCBI Taxonomy" id="121088"/>
    <lineage>
        <taxon>Eukaryota</taxon>
        <taxon>Viridiplantae</taxon>
        <taxon>Chlorophyta</taxon>
        <taxon>core chlorophytes</taxon>
        <taxon>Ulvophyceae</taxon>
        <taxon>TCBD clade</taxon>
        <taxon>Bryopsidales</taxon>
        <taxon>Ostreobineae</taxon>
        <taxon>Ostreobiaceae</taxon>
        <taxon>Ostreobium</taxon>
    </lineage>
</organism>
<comment type="caution">
    <text evidence="4">The sequence shown here is derived from an EMBL/GenBank/DDBJ whole genome shotgun (WGS) entry which is preliminary data.</text>
</comment>